<proteinExistence type="predicted"/>
<dbReference type="RefSeq" id="WP_171111110.1">
    <property type="nucleotide sequence ID" value="NZ_CP053096.1"/>
</dbReference>
<dbReference type="PANTHER" id="PTHR10000">
    <property type="entry name" value="PHOSPHOSERINE PHOSPHATASE"/>
    <property type="match status" value="1"/>
</dbReference>
<dbReference type="EMBL" id="CP053096">
    <property type="protein sequence ID" value="QJR43403.1"/>
    <property type="molecule type" value="Genomic_DNA"/>
</dbReference>
<protein>
    <submittedName>
        <fullName evidence="1">Cof-type HAD-IIB family hydrolase</fullName>
    </submittedName>
</protein>
<dbReference type="Proteomes" id="UP000500686">
    <property type="component" value="Chromosome"/>
</dbReference>
<evidence type="ECO:0000313" key="1">
    <source>
        <dbReference type="EMBL" id="QJR43403.1"/>
    </source>
</evidence>
<gene>
    <name evidence="1" type="ORF">HLA87_01180</name>
</gene>
<dbReference type="PANTHER" id="PTHR10000:SF8">
    <property type="entry name" value="HAD SUPERFAMILY HYDROLASE-LIKE, TYPE 3"/>
    <property type="match status" value="1"/>
</dbReference>
<dbReference type="InterPro" id="IPR000150">
    <property type="entry name" value="Cof"/>
</dbReference>
<dbReference type="Gene3D" id="3.40.50.1000">
    <property type="entry name" value="HAD superfamily/HAD-like"/>
    <property type="match status" value="1"/>
</dbReference>
<dbReference type="NCBIfam" id="TIGR01484">
    <property type="entry name" value="HAD-SF-IIB"/>
    <property type="match status" value="1"/>
</dbReference>
<accession>A0A6M4J8S0</accession>
<dbReference type="GO" id="GO:0016791">
    <property type="term" value="F:phosphatase activity"/>
    <property type="evidence" value="ECO:0007669"/>
    <property type="project" value="TreeGrafter"/>
</dbReference>
<sequence>MKKNINLSNEKFISFKKDLRLTKNEFYNLVEIKNDSELSLIPLFRFHNKTTKEEIIVKINNVNEFVSFRTQKLDIKDFDTFVFDMDGTLLDSKKNIVPTNLDKLNELRALGKNICIATGRAIFMLENYLKLIPYNLPFLCANGGMVYDHQTMEMISNFNIKDYDAKLLMDKCEELNLGYYVFWNNGLVGVNVENSEDFKSRDYSKMMKPEHWALNPGREFLKGKTICKILVTFDAHQQQDILNFADYVKEFKSLVGVQTQKNFFDVGEPSSKAKALESIVNKYNIDLNRTVSFGDANNDAPTFEVTALSCAPLNSMENALNATTFVSNKTSNEDWIADFINKYLQK</sequence>
<name>A0A6M4J8S0_9MOLU</name>
<dbReference type="NCBIfam" id="TIGR00099">
    <property type="entry name" value="Cof-subfamily"/>
    <property type="match status" value="1"/>
</dbReference>
<dbReference type="InterPro" id="IPR036412">
    <property type="entry name" value="HAD-like_sf"/>
</dbReference>
<dbReference type="InterPro" id="IPR006379">
    <property type="entry name" value="HAD-SF_hydro_IIB"/>
</dbReference>
<dbReference type="AlphaFoldDB" id="A0A6M4J8S0"/>
<reference evidence="1 2" key="1">
    <citation type="submission" date="2020-05" db="EMBL/GenBank/DDBJ databases">
        <title>Novel Mycoplasma species detected in Mirounga angustirostris (northern elephant seal) from the USA.</title>
        <authorList>
            <person name="Volokhov D.V."/>
        </authorList>
    </citation>
    <scope>NUCLEOTIDE SEQUENCE [LARGE SCALE GENOMIC DNA]</scope>
    <source>
        <strain evidence="1 2">Mirounga ES2806-GEN</strain>
    </source>
</reference>
<organism evidence="1 2">
    <name type="scientific">Mycoplasma miroungigenitalium</name>
    <dbReference type="NCBI Taxonomy" id="754515"/>
    <lineage>
        <taxon>Bacteria</taxon>
        <taxon>Bacillati</taxon>
        <taxon>Mycoplasmatota</taxon>
        <taxon>Mollicutes</taxon>
        <taxon>Mycoplasmataceae</taxon>
        <taxon>Mycoplasma</taxon>
    </lineage>
</organism>
<dbReference type="Gene3D" id="3.30.1240.10">
    <property type="match status" value="1"/>
</dbReference>
<dbReference type="GO" id="GO:0005829">
    <property type="term" value="C:cytosol"/>
    <property type="evidence" value="ECO:0007669"/>
    <property type="project" value="TreeGrafter"/>
</dbReference>
<evidence type="ECO:0000313" key="2">
    <source>
        <dbReference type="Proteomes" id="UP000500686"/>
    </source>
</evidence>
<dbReference type="InterPro" id="IPR023214">
    <property type="entry name" value="HAD_sf"/>
</dbReference>
<keyword evidence="1" id="KW-0378">Hydrolase</keyword>
<dbReference type="GO" id="GO:0000287">
    <property type="term" value="F:magnesium ion binding"/>
    <property type="evidence" value="ECO:0007669"/>
    <property type="project" value="TreeGrafter"/>
</dbReference>
<dbReference type="KEGG" id="mmir:HLA87_01180"/>
<keyword evidence="2" id="KW-1185">Reference proteome</keyword>
<dbReference type="SUPFAM" id="SSF56784">
    <property type="entry name" value="HAD-like"/>
    <property type="match status" value="1"/>
</dbReference>
<dbReference type="Pfam" id="PF08282">
    <property type="entry name" value="Hydrolase_3"/>
    <property type="match status" value="1"/>
</dbReference>